<feature type="compositionally biased region" description="Polar residues" evidence="1">
    <location>
        <begin position="134"/>
        <end position="149"/>
    </location>
</feature>
<evidence type="ECO:0000313" key="2">
    <source>
        <dbReference type="EMBL" id="GMF15835.1"/>
    </source>
</evidence>
<evidence type="ECO:0000313" key="3">
    <source>
        <dbReference type="Proteomes" id="UP001165121"/>
    </source>
</evidence>
<keyword evidence="3" id="KW-1185">Reference proteome</keyword>
<dbReference type="EMBL" id="BSXT01000043">
    <property type="protein sequence ID" value="GMF15835.1"/>
    <property type="molecule type" value="Genomic_DNA"/>
</dbReference>
<evidence type="ECO:0000256" key="1">
    <source>
        <dbReference type="SAM" id="MobiDB-lite"/>
    </source>
</evidence>
<feature type="region of interest" description="Disordered" evidence="1">
    <location>
        <begin position="201"/>
        <end position="224"/>
    </location>
</feature>
<feature type="compositionally biased region" description="Basic and acidic residues" evidence="1">
    <location>
        <begin position="115"/>
        <end position="124"/>
    </location>
</feature>
<dbReference type="Proteomes" id="UP001165121">
    <property type="component" value="Unassembled WGS sequence"/>
</dbReference>
<accession>A0A9W6TIG8</accession>
<organism evidence="2 3">
    <name type="scientific">Phytophthora fragariaefolia</name>
    <dbReference type="NCBI Taxonomy" id="1490495"/>
    <lineage>
        <taxon>Eukaryota</taxon>
        <taxon>Sar</taxon>
        <taxon>Stramenopiles</taxon>
        <taxon>Oomycota</taxon>
        <taxon>Peronosporomycetes</taxon>
        <taxon>Peronosporales</taxon>
        <taxon>Peronosporaceae</taxon>
        <taxon>Phytophthora</taxon>
    </lineage>
</organism>
<name>A0A9W6TIG8_9STRA</name>
<feature type="compositionally biased region" description="Basic residues" evidence="1">
    <location>
        <begin position="105"/>
        <end position="114"/>
    </location>
</feature>
<comment type="caution">
    <text evidence="2">The sequence shown here is derived from an EMBL/GenBank/DDBJ whole genome shotgun (WGS) entry which is preliminary data.</text>
</comment>
<proteinExistence type="predicted"/>
<reference evidence="2" key="1">
    <citation type="submission" date="2023-04" db="EMBL/GenBank/DDBJ databases">
        <title>Phytophthora fragariaefolia NBRC 109709.</title>
        <authorList>
            <person name="Ichikawa N."/>
            <person name="Sato H."/>
            <person name="Tonouchi N."/>
        </authorList>
    </citation>
    <scope>NUCLEOTIDE SEQUENCE</scope>
    <source>
        <strain evidence="2">NBRC 109709</strain>
    </source>
</reference>
<feature type="region of interest" description="Disordered" evidence="1">
    <location>
        <begin position="97"/>
        <end position="156"/>
    </location>
</feature>
<gene>
    <name evidence="2" type="ORF">Pfra01_000057600</name>
</gene>
<protein>
    <submittedName>
        <fullName evidence="2">Unnamed protein product</fullName>
    </submittedName>
</protein>
<dbReference type="OrthoDB" id="126319at2759"/>
<sequence length="224" mass="24551">MLSKSIPDLSDIVIFDSPCTVHRDTKKTSLGARGKPAMIIGKSDEMIGYRVYIPKARVMVVTSGTWSLTRTSRRAAQARTLRGLGGDERRRRQLGFARADGGPKAKSKHRKNSRWTREKHETRSVSRKAAATAEQLNASDSQDVSNPDAVNSVRVADPKNYGQAMRRGPKNGWIIAMVEECKALEENGMWTVVLPPVGSTCCTRSGSSRPRRTPTDPLSASSLA</sequence>
<dbReference type="AlphaFoldDB" id="A0A9W6TIG8"/>